<keyword evidence="2" id="KW-0560">Oxidoreductase</keyword>
<dbReference type="PANTHER" id="PTHR42879">
    <property type="entry name" value="3-OXOACYL-(ACYL-CARRIER-PROTEIN) REDUCTASE"/>
    <property type="match status" value="1"/>
</dbReference>
<evidence type="ECO:0000313" key="4">
    <source>
        <dbReference type="Proteomes" id="UP000593802"/>
    </source>
</evidence>
<dbReference type="EMBL" id="AP023366">
    <property type="protein sequence ID" value="BCJ85961.1"/>
    <property type="molecule type" value="Genomic_DNA"/>
</dbReference>
<accession>A0A7I8DDJ3</accession>
<keyword evidence="4" id="KW-1185">Reference proteome</keyword>
<evidence type="ECO:0000313" key="3">
    <source>
        <dbReference type="EMBL" id="BCJ85961.1"/>
    </source>
</evidence>
<dbReference type="PRINTS" id="PR00081">
    <property type="entry name" value="GDHRDH"/>
</dbReference>
<dbReference type="AlphaFoldDB" id="A0A7I8DDJ3"/>
<organism evidence="3 4">
    <name type="scientific">Effusibacillus dendaii</name>
    <dbReference type="NCBI Taxonomy" id="2743772"/>
    <lineage>
        <taxon>Bacteria</taxon>
        <taxon>Bacillati</taxon>
        <taxon>Bacillota</taxon>
        <taxon>Bacilli</taxon>
        <taxon>Bacillales</taxon>
        <taxon>Alicyclobacillaceae</taxon>
        <taxon>Effusibacillus</taxon>
    </lineage>
</organism>
<dbReference type="KEGG" id="eff:skT53_09460"/>
<dbReference type="NCBIfam" id="NF005559">
    <property type="entry name" value="PRK07231.1"/>
    <property type="match status" value="1"/>
</dbReference>
<dbReference type="NCBIfam" id="NF009466">
    <property type="entry name" value="PRK12826.1-2"/>
    <property type="match status" value="1"/>
</dbReference>
<dbReference type="RefSeq" id="WP_200760018.1">
    <property type="nucleotide sequence ID" value="NZ_AP023366.1"/>
</dbReference>
<dbReference type="Gene3D" id="3.40.50.720">
    <property type="entry name" value="NAD(P)-binding Rossmann-like Domain"/>
    <property type="match status" value="1"/>
</dbReference>
<dbReference type="InterPro" id="IPR050259">
    <property type="entry name" value="SDR"/>
</dbReference>
<comment type="similarity">
    <text evidence="1">Belongs to the short-chain dehydrogenases/reductases (SDR) family.</text>
</comment>
<dbReference type="InterPro" id="IPR036291">
    <property type="entry name" value="NAD(P)-bd_dom_sf"/>
</dbReference>
<sequence length="256" mass="28019">MEIYKQFFDLTDQIVLITGASKGLGKGMAEAFAAAGAKVFLISRNEKQLQENVSAILSRGSRASFFAGDVNNIDFVHQVVNEIREKETRIDVLINNAGVVFPKKAFDISVEDWDSTIETNLKSVFFFSQTAAQVMKERSAGRIINISSIMGAVGDISLSTYCASKGGVMQLTKALALEWAKYNIQVNAIGPGYVETDMNHDAFKDEHFRNYILNKTPLRRLGTIDEIAGAALFLASPVAAYITGQTIFVDGGWTAQ</sequence>
<dbReference type="InterPro" id="IPR020904">
    <property type="entry name" value="Sc_DH/Rdtase_CS"/>
</dbReference>
<dbReference type="InterPro" id="IPR002347">
    <property type="entry name" value="SDR_fam"/>
</dbReference>
<reference evidence="3 4" key="1">
    <citation type="submission" date="2020-08" db="EMBL/GenBank/DDBJ databases">
        <title>Complete Genome Sequence of Effusibacillus dendaii Strain skT53, Isolated from Farmland soil.</title>
        <authorList>
            <person name="Konishi T."/>
            <person name="Kawasaki H."/>
        </authorList>
    </citation>
    <scope>NUCLEOTIDE SEQUENCE [LARGE SCALE GENOMIC DNA]</scope>
    <source>
        <strain evidence="4">skT53</strain>
    </source>
</reference>
<name>A0A7I8DDJ3_9BACL</name>
<dbReference type="Pfam" id="PF13561">
    <property type="entry name" value="adh_short_C2"/>
    <property type="match status" value="1"/>
</dbReference>
<dbReference type="Proteomes" id="UP000593802">
    <property type="component" value="Chromosome"/>
</dbReference>
<dbReference type="GO" id="GO:0016491">
    <property type="term" value="F:oxidoreductase activity"/>
    <property type="evidence" value="ECO:0007669"/>
    <property type="project" value="UniProtKB-KW"/>
</dbReference>
<evidence type="ECO:0000256" key="2">
    <source>
        <dbReference type="ARBA" id="ARBA00023002"/>
    </source>
</evidence>
<proteinExistence type="inferred from homology"/>
<evidence type="ECO:0000256" key="1">
    <source>
        <dbReference type="ARBA" id="ARBA00006484"/>
    </source>
</evidence>
<dbReference type="FunFam" id="3.40.50.720:FF:000084">
    <property type="entry name" value="Short-chain dehydrogenase reductase"/>
    <property type="match status" value="1"/>
</dbReference>
<dbReference type="PROSITE" id="PS00061">
    <property type="entry name" value="ADH_SHORT"/>
    <property type="match status" value="1"/>
</dbReference>
<protein>
    <submittedName>
        <fullName evidence="3">2-deoxy-D-gluconate 3-dehydrogenase</fullName>
    </submittedName>
</protein>
<dbReference type="PRINTS" id="PR00080">
    <property type="entry name" value="SDRFAMILY"/>
</dbReference>
<dbReference type="SUPFAM" id="SSF51735">
    <property type="entry name" value="NAD(P)-binding Rossmann-fold domains"/>
    <property type="match status" value="1"/>
</dbReference>
<dbReference type="PANTHER" id="PTHR42879:SF2">
    <property type="entry name" value="3-OXOACYL-[ACYL-CARRIER-PROTEIN] REDUCTASE FABG"/>
    <property type="match status" value="1"/>
</dbReference>
<gene>
    <name evidence="3" type="ORF">skT53_09460</name>
</gene>
<dbReference type="GO" id="GO:0008206">
    <property type="term" value="P:bile acid metabolic process"/>
    <property type="evidence" value="ECO:0007669"/>
    <property type="project" value="UniProtKB-ARBA"/>
</dbReference>